<organism evidence="1 2">
    <name type="scientific">Racocetra persica</name>
    <dbReference type="NCBI Taxonomy" id="160502"/>
    <lineage>
        <taxon>Eukaryota</taxon>
        <taxon>Fungi</taxon>
        <taxon>Fungi incertae sedis</taxon>
        <taxon>Mucoromycota</taxon>
        <taxon>Glomeromycotina</taxon>
        <taxon>Glomeromycetes</taxon>
        <taxon>Diversisporales</taxon>
        <taxon>Gigasporaceae</taxon>
        <taxon>Racocetra</taxon>
    </lineage>
</organism>
<proteinExistence type="predicted"/>
<dbReference type="EMBL" id="CAJVQC010024415">
    <property type="protein sequence ID" value="CAG8726354.1"/>
    <property type="molecule type" value="Genomic_DNA"/>
</dbReference>
<feature type="non-terminal residue" evidence="1">
    <location>
        <position position="1"/>
    </location>
</feature>
<feature type="non-terminal residue" evidence="1">
    <location>
        <position position="142"/>
    </location>
</feature>
<keyword evidence="2" id="KW-1185">Reference proteome</keyword>
<name>A0ACA9PYK2_9GLOM</name>
<sequence>LPKVEADDFDSDADDDIDENYQKARIKKEKNKSANVKYCYDKARNTYLEEDSAKSDPYHQDLYQIRRLESRQHFQLQQFLGNNLDLFIWQKELLGQTNLVKYRIDTGDALPIKQYPYRHSLTEKKTIQNEISYMISARIIRL</sequence>
<protein>
    <submittedName>
        <fullName evidence="1">3869_t:CDS:1</fullName>
    </submittedName>
</protein>
<dbReference type="Proteomes" id="UP000789920">
    <property type="component" value="Unassembled WGS sequence"/>
</dbReference>
<evidence type="ECO:0000313" key="1">
    <source>
        <dbReference type="EMBL" id="CAG8726354.1"/>
    </source>
</evidence>
<evidence type="ECO:0000313" key="2">
    <source>
        <dbReference type="Proteomes" id="UP000789920"/>
    </source>
</evidence>
<comment type="caution">
    <text evidence="1">The sequence shown here is derived from an EMBL/GenBank/DDBJ whole genome shotgun (WGS) entry which is preliminary data.</text>
</comment>
<gene>
    <name evidence="1" type="ORF">RPERSI_LOCUS11725</name>
</gene>
<reference evidence="1" key="1">
    <citation type="submission" date="2021-06" db="EMBL/GenBank/DDBJ databases">
        <authorList>
            <person name="Kallberg Y."/>
            <person name="Tangrot J."/>
            <person name="Rosling A."/>
        </authorList>
    </citation>
    <scope>NUCLEOTIDE SEQUENCE</scope>
    <source>
        <strain evidence="1">MA461A</strain>
    </source>
</reference>
<accession>A0ACA9PYK2</accession>